<feature type="transmembrane region" description="Helical" evidence="2">
    <location>
        <begin position="81"/>
        <end position="105"/>
    </location>
</feature>
<feature type="compositionally biased region" description="Polar residues" evidence="1">
    <location>
        <begin position="550"/>
        <end position="577"/>
    </location>
</feature>
<evidence type="ECO:0000256" key="2">
    <source>
        <dbReference type="SAM" id="Phobius"/>
    </source>
</evidence>
<feature type="compositionally biased region" description="Polar residues" evidence="1">
    <location>
        <begin position="843"/>
        <end position="859"/>
    </location>
</feature>
<feature type="compositionally biased region" description="Basic and acidic residues" evidence="1">
    <location>
        <begin position="480"/>
        <end position="492"/>
    </location>
</feature>
<feature type="compositionally biased region" description="Polar residues" evidence="1">
    <location>
        <begin position="961"/>
        <end position="973"/>
    </location>
</feature>
<evidence type="ECO:0000256" key="1">
    <source>
        <dbReference type="SAM" id="MobiDB-lite"/>
    </source>
</evidence>
<dbReference type="AlphaFoldDB" id="A0AAN9BSA3"/>
<feature type="region of interest" description="Disordered" evidence="1">
    <location>
        <begin position="614"/>
        <end position="636"/>
    </location>
</feature>
<keyword evidence="2" id="KW-0472">Membrane</keyword>
<feature type="region of interest" description="Disordered" evidence="1">
    <location>
        <begin position="901"/>
        <end position="998"/>
    </location>
</feature>
<reference evidence="3 4" key="1">
    <citation type="submission" date="2024-02" db="EMBL/GenBank/DDBJ databases">
        <title>Chromosome-scale genome assembly of the rough periwinkle Littorina saxatilis.</title>
        <authorList>
            <person name="De Jode A."/>
            <person name="Faria R."/>
            <person name="Formenti G."/>
            <person name="Sims Y."/>
            <person name="Smith T.P."/>
            <person name="Tracey A."/>
            <person name="Wood J.M.D."/>
            <person name="Zagrodzka Z.B."/>
            <person name="Johannesson K."/>
            <person name="Butlin R.K."/>
            <person name="Leder E.H."/>
        </authorList>
    </citation>
    <scope>NUCLEOTIDE SEQUENCE [LARGE SCALE GENOMIC DNA]</scope>
    <source>
        <strain evidence="3">Snail1</strain>
        <tissue evidence="3">Muscle</tissue>
    </source>
</reference>
<feature type="compositionally biased region" description="Low complexity" evidence="1">
    <location>
        <begin position="588"/>
        <end position="597"/>
    </location>
</feature>
<accession>A0AAN9BSA3</accession>
<feature type="compositionally biased region" description="Basic and acidic residues" evidence="1">
    <location>
        <begin position="520"/>
        <end position="532"/>
    </location>
</feature>
<gene>
    <name evidence="3" type="ORF">V1264_014320</name>
</gene>
<evidence type="ECO:0000313" key="3">
    <source>
        <dbReference type="EMBL" id="KAK7110444.1"/>
    </source>
</evidence>
<feature type="region of interest" description="Disordered" evidence="1">
    <location>
        <begin position="405"/>
        <end position="427"/>
    </location>
</feature>
<comment type="caution">
    <text evidence="3">The sequence shown here is derived from an EMBL/GenBank/DDBJ whole genome shotgun (WGS) entry which is preliminary data.</text>
</comment>
<dbReference type="EMBL" id="JBAMIC010000003">
    <property type="protein sequence ID" value="KAK7110444.1"/>
    <property type="molecule type" value="Genomic_DNA"/>
</dbReference>
<feature type="region of interest" description="Disordered" evidence="1">
    <location>
        <begin position="1025"/>
        <end position="1049"/>
    </location>
</feature>
<feature type="compositionally biased region" description="Polar residues" evidence="1">
    <location>
        <begin position="818"/>
        <end position="836"/>
    </location>
</feature>
<sequence length="1049" mass="114833">MIIKRSLFGSQAVAEKATTDKTTQASLVATTSPQATEVSRTKISPSGAGDYQGSPFNLYRGLRGSGRHQTHHLDDNFNDHLNAFIGFGFVGAILFIAVCCVIFQYCKSSQRNDSSPPARRRQRSFDGAAAASALGQDVHTAEELGEEEGEAPEPMQVRGDGEAVSDNEISWLNATFREEDPIRYCIVPVQPENKTLVAENTSSHLVSAETHLYNASVNLQSKYVTVELQNWDSESRNIISNDSRNLSPEIAKSNDDVDSPSNDVNILNEDDVSTRNNQELYSPNVLSDLASDVDLSPLTDRISDVSDLLVALVLDVSSTKNDAVTAGMTQHQSDTSCREIDEDSVGSEESFSRLQDVRAQAEFSPYHLAWSTPLLPHRHAAKLRRHSSNPGASTASKKLNMELDMASDKPDPSVSAASEGHNELNPASGTYLLARSRAFYDEHGEDSLQPSSETYLVAGQRNENPRQGDSSSVTSLVVRKRNDNPRQGDPSRETYLVARKRNDNTRQGDPSSETYLVAKRRTDEIEQGDSHPESQNYLVTEPRNGEPNENDLQSLQREAESSVQTLKGLESTQAEPHSSSNRRRMSESSRGSKMSDSSLLRDWGFLKQLADRSKRPASVEWDGRRPSAGSRRRSLGAWSDVSAGAQIPGPEGSPLLPYSVVEYRRSLKNIIQAEDVPRIVLEPSKTPEAEAESPSLPLSSPRSYLSPLQSGFAVYNSPRIDIAWYAENRHCQEWDDQDHTPQNRHRECGIGLRQCSVIKENDNNTAVLETNTQDHTAVGRTYDTLNNNKSDIVVVDTIISSPHINAVPTFVPFSSPSLSYTGSSEVTSPSGKSTDVSPEFMSTKDSSASSSNISETRGTFTDPDSGMSPGRQPSSDGTKCAGSSYEVFTPEYRRGMEAGSVHLFNSDGTPSTASSPSSKPRQMSSDLSTFKTPFPVDNLRPNPSASRRTPTGVPRPIIPRSRSSVNKPLSQQGLHEESQPPLRRSRTSDSVSSSTPINVGSLSDVSVVGFCASRLSLQNNSMFWDDEFSAPAPRGENDSLAWEDDPFLD</sequence>
<feature type="region of interest" description="Disordered" evidence="1">
    <location>
        <begin position="136"/>
        <end position="163"/>
    </location>
</feature>
<feature type="compositionally biased region" description="Low complexity" evidence="1">
    <location>
        <begin position="909"/>
        <end position="925"/>
    </location>
</feature>
<keyword evidence="4" id="KW-1185">Reference proteome</keyword>
<feature type="region of interest" description="Disordered" evidence="1">
    <location>
        <begin position="818"/>
        <end position="883"/>
    </location>
</feature>
<proteinExistence type="predicted"/>
<evidence type="ECO:0000313" key="4">
    <source>
        <dbReference type="Proteomes" id="UP001374579"/>
    </source>
</evidence>
<organism evidence="3 4">
    <name type="scientific">Littorina saxatilis</name>
    <dbReference type="NCBI Taxonomy" id="31220"/>
    <lineage>
        <taxon>Eukaryota</taxon>
        <taxon>Metazoa</taxon>
        <taxon>Spiralia</taxon>
        <taxon>Lophotrochozoa</taxon>
        <taxon>Mollusca</taxon>
        <taxon>Gastropoda</taxon>
        <taxon>Caenogastropoda</taxon>
        <taxon>Littorinimorpha</taxon>
        <taxon>Littorinoidea</taxon>
        <taxon>Littorinidae</taxon>
        <taxon>Littorina</taxon>
    </lineage>
</organism>
<name>A0AAN9BSA3_9CAEN</name>
<protein>
    <submittedName>
        <fullName evidence="3">Uncharacterized protein</fullName>
    </submittedName>
</protein>
<feature type="compositionally biased region" description="Polar residues" evidence="1">
    <location>
        <begin position="461"/>
        <end position="475"/>
    </location>
</feature>
<keyword evidence="2" id="KW-1133">Transmembrane helix</keyword>
<dbReference type="Proteomes" id="UP001374579">
    <property type="component" value="Unassembled WGS sequence"/>
</dbReference>
<feature type="region of interest" description="Disordered" evidence="1">
    <location>
        <begin position="460"/>
        <end position="597"/>
    </location>
</feature>
<feature type="region of interest" description="Disordered" evidence="1">
    <location>
        <begin position="238"/>
        <end position="263"/>
    </location>
</feature>
<keyword evidence="2" id="KW-0812">Transmembrane</keyword>